<accession>A0A8X6GLH9</accession>
<keyword evidence="2" id="KW-0677">Repeat</keyword>
<dbReference type="SMART" id="SM00612">
    <property type="entry name" value="Kelch"/>
    <property type="match status" value="3"/>
</dbReference>
<dbReference type="InterPro" id="IPR011043">
    <property type="entry name" value="Gal_Oxase/kelch_b-propeller"/>
</dbReference>
<name>A0A8X6GLH9_TRICU</name>
<dbReference type="Gene3D" id="2.120.10.80">
    <property type="entry name" value="Kelch-type beta propeller"/>
    <property type="match status" value="2"/>
</dbReference>
<dbReference type="SUPFAM" id="SSF50965">
    <property type="entry name" value="Galactose oxidase, central domain"/>
    <property type="match status" value="1"/>
</dbReference>
<keyword evidence="1" id="KW-0880">Kelch repeat</keyword>
<dbReference type="PANTHER" id="PTHR46428:SF1">
    <property type="entry name" value="KELCH DOMAIN-CONTAINING PROTEIN 10"/>
    <property type="match status" value="1"/>
</dbReference>
<comment type="caution">
    <text evidence="5">The sequence shown here is derived from an EMBL/GenBank/DDBJ whole genome shotgun (WGS) entry which is preliminary data.</text>
</comment>
<evidence type="ECO:0000256" key="2">
    <source>
        <dbReference type="ARBA" id="ARBA00022737"/>
    </source>
</evidence>
<evidence type="ECO:0000256" key="4">
    <source>
        <dbReference type="ARBA" id="ARBA00041041"/>
    </source>
</evidence>
<protein>
    <recommendedName>
        <fullName evidence="4">Kelch domain-containing protein 10</fullName>
    </recommendedName>
</protein>
<dbReference type="InterPro" id="IPR015915">
    <property type="entry name" value="Kelch-typ_b-propeller"/>
</dbReference>
<comment type="similarity">
    <text evidence="3">Belongs to the KLHDC10 family.</text>
</comment>
<evidence type="ECO:0000256" key="3">
    <source>
        <dbReference type="ARBA" id="ARBA00038487"/>
    </source>
</evidence>
<dbReference type="Pfam" id="PF01344">
    <property type="entry name" value="Kelch_1"/>
    <property type="match status" value="1"/>
</dbReference>
<dbReference type="AlphaFoldDB" id="A0A8X6GLH9"/>
<proteinExistence type="inferred from homology"/>
<dbReference type="Pfam" id="PF24681">
    <property type="entry name" value="Kelch_KLHDC2_KLHL20_DRC7"/>
    <property type="match status" value="1"/>
</dbReference>
<dbReference type="SUPFAM" id="SSF117281">
    <property type="entry name" value="Kelch motif"/>
    <property type="match status" value="1"/>
</dbReference>
<evidence type="ECO:0000313" key="6">
    <source>
        <dbReference type="Proteomes" id="UP000887116"/>
    </source>
</evidence>
<organism evidence="5 6">
    <name type="scientific">Trichonephila clavata</name>
    <name type="common">Joro spider</name>
    <name type="synonym">Nephila clavata</name>
    <dbReference type="NCBI Taxonomy" id="2740835"/>
    <lineage>
        <taxon>Eukaryota</taxon>
        <taxon>Metazoa</taxon>
        <taxon>Ecdysozoa</taxon>
        <taxon>Arthropoda</taxon>
        <taxon>Chelicerata</taxon>
        <taxon>Arachnida</taxon>
        <taxon>Araneae</taxon>
        <taxon>Araneomorphae</taxon>
        <taxon>Entelegynae</taxon>
        <taxon>Araneoidea</taxon>
        <taxon>Nephilidae</taxon>
        <taxon>Trichonephila</taxon>
    </lineage>
</organism>
<dbReference type="Proteomes" id="UP000887116">
    <property type="component" value="Unassembled WGS sequence"/>
</dbReference>
<dbReference type="GO" id="GO:0032874">
    <property type="term" value="P:positive regulation of stress-activated MAPK cascade"/>
    <property type="evidence" value="ECO:0007669"/>
    <property type="project" value="TreeGrafter"/>
</dbReference>
<dbReference type="EMBL" id="BMAO01010775">
    <property type="protein sequence ID" value="GFQ69429.1"/>
    <property type="molecule type" value="Genomic_DNA"/>
</dbReference>
<reference evidence="5" key="1">
    <citation type="submission" date="2020-07" db="EMBL/GenBank/DDBJ databases">
        <title>Multicomponent nature underlies the extraordinary mechanical properties of spider dragline silk.</title>
        <authorList>
            <person name="Kono N."/>
            <person name="Nakamura H."/>
            <person name="Mori M."/>
            <person name="Yoshida Y."/>
            <person name="Ohtoshi R."/>
            <person name="Malay A.D."/>
            <person name="Moran D.A.P."/>
            <person name="Tomita M."/>
            <person name="Numata K."/>
            <person name="Arakawa K."/>
        </authorList>
    </citation>
    <scope>NUCLEOTIDE SEQUENCE</scope>
</reference>
<dbReference type="PANTHER" id="PTHR46428">
    <property type="entry name" value="KELCH DOMAIN-CONTAINING PROTEIN 10"/>
    <property type="match status" value="1"/>
</dbReference>
<keyword evidence="6" id="KW-1185">Reference proteome</keyword>
<dbReference type="InterPro" id="IPR052125">
    <property type="entry name" value="KLHDC10"/>
</dbReference>
<evidence type="ECO:0000256" key="1">
    <source>
        <dbReference type="ARBA" id="ARBA00022441"/>
    </source>
</evidence>
<evidence type="ECO:0000313" key="5">
    <source>
        <dbReference type="EMBL" id="GFQ69429.1"/>
    </source>
</evidence>
<dbReference type="InterPro" id="IPR006652">
    <property type="entry name" value="Kelch_1"/>
</dbReference>
<sequence length="418" mass="47286">MLLGVFSYYIMEFLKNSYRQTRRPKVTYKFRTNKLVKLHPSGNRIRGIDLPKPRSGHRIVATGSDVYAFGGYTPVRDGEVLNHVLFKELWKYNIASKTWKLLETSGKMPETLASHCAVLVGNNMVVFGGTGIPFGETSSNSTHICNLDTLEWTTLKTTGTPPIEQYGQAMLVHENKMYIVGGTTGFAYSIDVHCLDLVTKEWKALEKKGSRLPSDWEPQPRYRLEIAIYDNKIFVFGGGTALESFDFKEVPVFNIETCSWSKISTTSDCPEPRRCHGCAQIDDNAYICGGFDGSRTFSDVWKFNLKTFQWTKMSITLNTPIYFHSVAVSKAGQFFIFGGVDSIVANTRTNNLLSMWLKIPSLAEISWQALMHFMPHISRTEEPKLYEAGVPFQFLKKIDFDSSDSNTIARFSNNHSES</sequence>
<dbReference type="OrthoDB" id="7676067at2759"/>
<gene>
    <name evidence="5" type="primary">KLHDC10</name>
    <name evidence="5" type="ORF">TNCT_189071</name>
</gene>